<reference evidence="3 4" key="1">
    <citation type="submission" date="2020-04" db="EMBL/GenBank/DDBJ databases">
        <title>Draft Genome Sequence of Streptomyces morookaense DSM 40503, an 8-azaguanine-producing strain.</title>
        <authorList>
            <person name="Qi J."/>
            <person name="Gao J.-M."/>
        </authorList>
    </citation>
    <scope>NUCLEOTIDE SEQUENCE [LARGE SCALE GENOMIC DNA]</scope>
    <source>
        <strain evidence="3 4">DSM 40503</strain>
    </source>
</reference>
<keyword evidence="4" id="KW-1185">Reference proteome</keyword>
<dbReference type="Gene3D" id="1.10.101.10">
    <property type="entry name" value="PGBD-like superfamily/PGBD"/>
    <property type="match status" value="1"/>
</dbReference>
<sequence>MDGIYGPTTIHAVKVIQQHADLPSTGIVDHKTWGPCESASSGRSIRHRAPGGEAARHTANRPLRRGGPPRLGPSPRPSELREVAGTSSLIDCHNAQPNKGVDHVDRACGVDRTTAYGTDRGNARRTGHGPPVRGGPRRTRTDRRGGQGSRTRSESPVLGRGVGRRGKEVLEHHPADHARAGSPQHRPARPVAVDLRRGTARRALSTARRTAGGPPRIRLRTARSHPCPGR</sequence>
<feature type="compositionally biased region" description="Basic and acidic residues" evidence="1">
    <location>
        <begin position="165"/>
        <end position="179"/>
    </location>
</feature>
<dbReference type="SUPFAM" id="SSF47090">
    <property type="entry name" value="PGBD-like"/>
    <property type="match status" value="1"/>
</dbReference>
<dbReference type="InterPro" id="IPR002477">
    <property type="entry name" value="Peptidoglycan-bd-like"/>
</dbReference>
<feature type="region of interest" description="Disordered" evidence="1">
    <location>
        <begin position="26"/>
        <end position="80"/>
    </location>
</feature>
<feature type="domain" description="Peptidoglycan binding-like" evidence="2">
    <location>
        <begin position="2"/>
        <end position="33"/>
    </location>
</feature>
<protein>
    <submittedName>
        <fullName evidence="3">Peptidoglycan-binding protein</fullName>
    </submittedName>
</protein>
<name>A0A7Y7B6P8_STRMO</name>
<comment type="caution">
    <text evidence="3">The sequence shown here is derived from an EMBL/GenBank/DDBJ whole genome shotgun (WGS) entry which is preliminary data.</text>
</comment>
<gene>
    <name evidence="3" type="ORF">HG542_20510</name>
</gene>
<feature type="compositionally biased region" description="Low complexity" evidence="1">
    <location>
        <begin position="201"/>
        <end position="213"/>
    </location>
</feature>
<evidence type="ECO:0000259" key="2">
    <source>
        <dbReference type="Pfam" id="PF01471"/>
    </source>
</evidence>
<evidence type="ECO:0000313" key="3">
    <source>
        <dbReference type="EMBL" id="NVK80031.1"/>
    </source>
</evidence>
<proteinExistence type="predicted"/>
<dbReference type="EMBL" id="JABBXF010000046">
    <property type="protein sequence ID" value="NVK80031.1"/>
    <property type="molecule type" value="Genomic_DNA"/>
</dbReference>
<feature type="region of interest" description="Disordered" evidence="1">
    <location>
        <begin position="113"/>
        <end position="230"/>
    </location>
</feature>
<evidence type="ECO:0000256" key="1">
    <source>
        <dbReference type="SAM" id="MobiDB-lite"/>
    </source>
</evidence>
<evidence type="ECO:0000313" key="4">
    <source>
        <dbReference type="Proteomes" id="UP000587462"/>
    </source>
</evidence>
<dbReference type="InterPro" id="IPR036365">
    <property type="entry name" value="PGBD-like_sf"/>
</dbReference>
<accession>A0A7Y7B6P8</accession>
<dbReference type="InterPro" id="IPR036366">
    <property type="entry name" value="PGBDSf"/>
</dbReference>
<dbReference type="Proteomes" id="UP000587462">
    <property type="component" value="Unassembled WGS sequence"/>
</dbReference>
<organism evidence="3 4">
    <name type="scientific">Streptomyces morookaense</name>
    <name type="common">Streptoverticillium morookaense</name>
    <dbReference type="NCBI Taxonomy" id="1970"/>
    <lineage>
        <taxon>Bacteria</taxon>
        <taxon>Bacillati</taxon>
        <taxon>Actinomycetota</taxon>
        <taxon>Actinomycetes</taxon>
        <taxon>Kitasatosporales</taxon>
        <taxon>Streptomycetaceae</taxon>
        <taxon>Streptomyces</taxon>
    </lineage>
</organism>
<dbReference type="Pfam" id="PF01471">
    <property type="entry name" value="PG_binding_1"/>
    <property type="match status" value="1"/>
</dbReference>
<dbReference type="AlphaFoldDB" id="A0A7Y7B6P8"/>